<dbReference type="GO" id="GO:0008872">
    <property type="term" value="F:glucarate dehydratase activity"/>
    <property type="evidence" value="ECO:0007669"/>
    <property type="project" value="UniProtKB-EC"/>
</dbReference>
<dbReference type="EMBL" id="VXPY01000121">
    <property type="protein sequence ID" value="MYD91932.1"/>
    <property type="molecule type" value="Genomic_DNA"/>
</dbReference>
<dbReference type="InterPro" id="IPR029065">
    <property type="entry name" value="Enolase_C-like"/>
</dbReference>
<evidence type="ECO:0000259" key="4">
    <source>
        <dbReference type="SMART" id="SM00922"/>
    </source>
</evidence>
<dbReference type="InterPro" id="IPR029017">
    <property type="entry name" value="Enolase-like_N"/>
</dbReference>
<dbReference type="Gene3D" id="3.30.390.10">
    <property type="entry name" value="Enolase-like, N-terminal domain"/>
    <property type="match status" value="1"/>
</dbReference>
<dbReference type="InterPro" id="IPR036849">
    <property type="entry name" value="Enolase-like_C_sf"/>
</dbReference>
<dbReference type="Pfam" id="PF02746">
    <property type="entry name" value="MR_MLE_N"/>
    <property type="match status" value="1"/>
</dbReference>
<sequence>MNIQALHVYPIAVGDPPLLNAGGLHAPYALRLIVELVSDDGISGFGEVPGHFKTRAALEAVRPVVEGASPFHLNEILNRIAAHLDVEDDRGDRPWDSRQAVHVRSAIEVALLDLQGRMLGRPVHELLGGKVRDRVEFSAYLFYKHEGAGGELGFDTKPGLTGWAQARQAAALDSDGIVAQARAMCDEYGFKSIKLKGGAFPPDEEAAAIHAMRAAFGPGTPLRLDPNAIWTVETAIRVGRDLEGVLEYYEDPVRGQEAMAEVRQVLDIPMATNMCTTSFEDLPGSVSRGSEDVILSDHHFWGGLRPSQELAAFCRVFGRGLSMHSNSHVGISLAAMTQLGATIPNLTYACDTHYPWQEDEVVAGGHIQFDEGCVEVSDEPGLGVEVDRDELVRLQAQYEACGLTHRDDEVEMQKVEPGWKFAATRY</sequence>
<dbReference type="Pfam" id="PF13378">
    <property type="entry name" value="MR_MLE_C"/>
    <property type="match status" value="1"/>
</dbReference>
<dbReference type="Gene3D" id="3.20.20.120">
    <property type="entry name" value="Enolase-like C-terminal domain"/>
    <property type="match status" value="1"/>
</dbReference>
<dbReference type="InterPro" id="IPR013341">
    <property type="entry name" value="Mandelate_racemase_N_dom"/>
</dbReference>
<dbReference type="SFLD" id="SFLDG00055">
    <property type="entry name" value="glucarate_dehydratase"/>
    <property type="match status" value="1"/>
</dbReference>
<comment type="catalytic activity">
    <reaction evidence="1">
        <text>D-glucarate = 5-dehydro-4-deoxy-D-glucarate + H2O</text>
        <dbReference type="Rhea" id="RHEA:14573"/>
        <dbReference type="ChEBI" id="CHEBI:15377"/>
        <dbReference type="ChEBI" id="CHEBI:30612"/>
        <dbReference type="ChEBI" id="CHEBI:42819"/>
        <dbReference type="EC" id="4.2.1.40"/>
    </reaction>
</comment>
<accession>A0A6B1DZ28</accession>
<proteinExistence type="predicted"/>
<dbReference type="SUPFAM" id="SSF51604">
    <property type="entry name" value="Enolase C-terminal domain-like"/>
    <property type="match status" value="1"/>
</dbReference>
<comment type="caution">
    <text evidence="5">The sequence shown here is derived from an EMBL/GenBank/DDBJ whole genome shotgun (WGS) entry which is preliminary data.</text>
</comment>
<protein>
    <recommendedName>
        <fullName evidence="3">glucarate dehydratase</fullName>
        <ecNumber evidence="3">4.2.1.40</ecNumber>
    </recommendedName>
</protein>
<dbReference type="InterPro" id="IPR034593">
    <property type="entry name" value="DgoD-like"/>
</dbReference>
<evidence type="ECO:0000256" key="3">
    <source>
        <dbReference type="ARBA" id="ARBA00011973"/>
    </source>
</evidence>
<dbReference type="PANTHER" id="PTHR48080">
    <property type="entry name" value="D-GALACTONATE DEHYDRATASE-RELATED"/>
    <property type="match status" value="1"/>
</dbReference>
<evidence type="ECO:0000256" key="1">
    <source>
        <dbReference type="ARBA" id="ARBA00001426"/>
    </source>
</evidence>
<dbReference type="SFLD" id="SFLDS00001">
    <property type="entry name" value="Enolase"/>
    <property type="match status" value="1"/>
</dbReference>
<organism evidence="5">
    <name type="scientific">Caldilineaceae bacterium SB0662_bin_9</name>
    <dbReference type="NCBI Taxonomy" id="2605258"/>
    <lineage>
        <taxon>Bacteria</taxon>
        <taxon>Bacillati</taxon>
        <taxon>Chloroflexota</taxon>
        <taxon>Caldilineae</taxon>
        <taxon>Caldilineales</taxon>
        <taxon>Caldilineaceae</taxon>
    </lineage>
</organism>
<evidence type="ECO:0000313" key="5">
    <source>
        <dbReference type="EMBL" id="MYD91932.1"/>
    </source>
</evidence>
<comment type="pathway">
    <text evidence="2">Carbohydrate acid metabolism; D-glucarate degradation; 2,5-dioxopentanoate from D-glucarate: step 1/2.</text>
</comment>
<gene>
    <name evidence="5" type="ORF">F4Y08_16650</name>
</gene>
<dbReference type="PANTHER" id="PTHR48080:SF4">
    <property type="entry name" value="GLUCARATE DEHYDRATASE"/>
    <property type="match status" value="1"/>
</dbReference>
<dbReference type="SUPFAM" id="SSF54826">
    <property type="entry name" value="Enolase N-terminal domain-like"/>
    <property type="match status" value="1"/>
</dbReference>
<reference evidence="5" key="1">
    <citation type="submission" date="2019-09" db="EMBL/GenBank/DDBJ databases">
        <title>Characterisation of the sponge microbiome using genome-centric metagenomics.</title>
        <authorList>
            <person name="Engelberts J.P."/>
            <person name="Robbins S.J."/>
            <person name="De Goeij J.M."/>
            <person name="Aranda M."/>
            <person name="Bell S.C."/>
            <person name="Webster N.S."/>
        </authorList>
    </citation>
    <scope>NUCLEOTIDE SEQUENCE</scope>
    <source>
        <strain evidence="5">SB0662_bin_9</strain>
    </source>
</reference>
<dbReference type="SMART" id="SM00922">
    <property type="entry name" value="MR_MLE"/>
    <property type="match status" value="1"/>
</dbReference>
<name>A0A6B1DZ28_9CHLR</name>
<dbReference type="AlphaFoldDB" id="A0A6B1DZ28"/>
<dbReference type="EC" id="4.2.1.40" evidence="3"/>
<dbReference type="InterPro" id="IPR013342">
    <property type="entry name" value="Mandelate_racemase_C"/>
</dbReference>
<feature type="domain" description="Mandelate racemase/muconate lactonizing enzyme C-terminal" evidence="4">
    <location>
        <begin position="174"/>
        <end position="269"/>
    </location>
</feature>
<evidence type="ECO:0000256" key="2">
    <source>
        <dbReference type="ARBA" id="ARBA00005183"/>
    </source>
</evidence>